<feature type="domain" description="Ribosomal protein mS38 C-terminal" evidence="6">
    <location>
        <begin position="314"/>
        <end position="347"/>
    </location>
</feature>
<evidence type="ECO:0000313" key="7">
    <source>
        <dbReference type="EMBL" id="KAG9237363.1"/>
    </source>
</evidence>
<feature type="region of interest" description="Disordered" evidence="5">
    <location>
        <begin position="34"/>
        <end position="100"/>
    </location>
</feature>
<feature type="compositionally biased region" description="Low complexity" evidence="5">
    <location>
        <begin position="46"/>
        <end position="58"/>
    </location>
</feature>
<accession>A0A9P7YQP1</accession>
<keyword evidence="2" id="KW-0496">Mitochondrion</keyword>
<evidence type="ECO:0000256" key="1">
    <source>
        <dbReference type="ARBA" id="ARBA00004173"/>
    </source>
</evidence>
<dbReference type="Proteomes" id="UP000824998">
    <property type="component" value="Unassembled WGS sequence"/>
</dbReference>
<evidence type="ECO:0000313" key="8">
    <source>
        <dbReference type="Proteomes" id="UP000824998"/>
    </source>
</evidence>
<evidence type="ECO:0000256" key="3">
    <source>
        <dbReference type="ARBA" id="ARBA00035647"/>
    </source>
</evidence>
<dbReference type="EMBL" id="MU251388">
    <property type="protein sequence ID" value="KAG9237363.1"/>
    <property type="molecule type" value="Genomic_DNA"/>
</dbReference>
<dbReference type="SMART" id="SM01155">
    <property type="entry name" value="DUF1713"/>
    <property type="match status" value="1"/>
</dbReference>
<evidence type="ECO:0000256" key="5">
    <source>
        <dbReference type="SAM" id="MobiDB-lite"/>
    </source>
</evidence>
<dbReference type="AlphaFoldDB" id="A0A9P7YQP1"/>
<sequence length="348" mass="38617">MFSSSARRVASVAPSIPIATPLACSASRAATTQALSYRSHQRRYSSSKPSSPADGSKGVSQVPAPVLSKRVGKRKAKDGVSGGKAKEESLHNVPSVPSTQHIAHPHMATSDFFSLYRPLSLTQSFPQIVTDEAFAAIFAPRTRSNKSSEVISTLSHTLDAVTGRMRNLKVGPRQPEWTEEEDELRAAITALKPYQGAQVHHLDASPDQVSMVEAMAREYRPFHPPAPPIPMNTADSLAAGAEAAGEAQETQHITYKTVLTIEESTDKNGDVTYQAHIDRLVPQNPATNARFLERMRARQERYRIQQGAETNGMFAISVKRQRKLKMKKHKYKKLMRKTRNLRRRLDRN</sequence>
<name>A0A9P7YQP1_9HELO</name>
<proteinExistence type="inferred from homology"/>
<keyword evidence="8" id="KW-1185">Reference proteome</keyword>
<gene>
    <name evidence="7" type="ORF">BJ875DRAFT_160576</name>
</gene>
<comment type="subcellular location">
    <subcellularLocation>
        <location evidence="1">Mitochondrion</location>
    </subcellularLocation>
</comment>
<dbReference type="OrthoDB" id="5364404at2759"/>
<dbReference type="InterPro" id="IPR013177">
    <property type="entry name" value="Ribosomal_mS38_C"/>
</dbReference>
<comment type="similarity">
    <text evidence="3">Belongs to the mitochondrion-specific ribosomal protein mS38 family.</text>
</comment>
<protein>
    <recommendedName>
        <fullName evidence="4">Small ribosomal subunit protein mS38</fullName>
    </recommendedName>
</protein>
<dbReference type="GO" id="GO:0005739">
    <property type="term" value="C:mitochondrion"/>
    <property type="evidence" value="ECO:0007669"/>
    <property type="project" value="UniProtKB-SubCell"/>
</dbReference>
<comment type="caution">
    <text evidence="7">The sequence shown here is derived from an EMBL/GenBank/DDBJ whole genome shotgun (WGS) entry which is preliminary data.</text>
</comment>
<reference evidence="7" key="1">
    <citation type="journal article" date="2021" name="IMA Fungus">
        <title>Genomic characterization of three marine fungi, including Emericellopsis atlantica sp. nov. with signatures of a generalist lifestyle and marine biomass degradation.</title>
        <authorList>
            <person name="Hagestad O.C."/>
            <person name="Hou L."/>
            <person name="Andersen J.H."/>
            <person name="Hansen E.H."/>
            <person name="Altermark B."/>
            <person name="Li C."/>
            <person name="Kuhnert E."/>
            <person name="Cox R.J."/>
            <person name="Crous P.W."/>
            <person name="Spatafora J.W."/>
            <person name="Lail K."/>
            <person name="Amirebrahimi M."/>
            <person name="Lipzen A."/>
            <person name="Pangilinan J."/>
            <person name="Andreopoulos W."/>
            <person name="Hayes R.D."/>
            <person name="Ng V."/>
            <person name="Grigoriev I.V."/>
            <person name="Jackson S.A."/>
            <person name="Sutton T.D.S."/>
            <person name="Dobson A.D.W."/>
            <person name="Rama T."/>
        </authorList>
    </citation>
    <scope>NUCLEOTIDE SEQUENCE</scope>
    <source>
        <strain evidence="7">TRa018bII</strain>
    </source>
</reference>
<evidence type="ECO:0000256" key="2">
    <source>
        <dbReference type="ARBA" id="ARBA00023128"/>
    </source>
</evidence>
<organism evidence="7 8">
    <name type="scientific">Amylocarpus encephaloides</name>
    <dbReference type="NCBI Taxonomy" id="45428"/>
    <lineage>
        <taxon>Eukaryota</taxon>
        <taxon>Fungi</taxon>
        <taxon>Dikarya</taxon>
        <taxon>Ascomycota</taxon>
        <taxon>Pezizomycotina</taxon>
        <taxon>Leotiomycetes</taxon>
        <taxon>Helotiales</taxon>
        <taxon>Helotiales incertae sedis</taxon>
        <taxon>Amylocarpus</taxon>
    </lineage>
</organism>
<evidence type="ECO:0000256" key="4">
    <source>
        <dbReference type="ARBA" id="ARBA00035682"/>
    </source>
</evidence>
<dbReference type="Pfam" id="PF08213">
    <property type="entry name" value="COX24_C"/>
    <property type="match status" value="1"/>
</dbReference>
<evidence type="ECO:0000259" key="6">
    <source>
        <dbReference type="SMART" id="SM01155"/>
    </source>
</evidence>
<dbReference type="PANTHER" id="PTHR32035">
    <property type="entry name" value="AURORA KINASE A-INTERACTING PROTEIN"/>
    <property type="match status" value="1"/>
</dbReference>
<dbReference type="PANTHER" id="PTHR32035:SF3">
    <property type="entry name" value="SMALL RIBOSOMAL SUBUNIT PROTEIN MS38"/>
    <property type="match status" value="1"/>
</dbReference>